<name>A0A8H4BH45_MUCCL</name>
<dbReference type="EMBL" id="JAAECE010000004">
    <property type="protein sequence ID" value="KAF1802212.1"/>
    <property type="molecule type" value="Genomic_DNA"/>
</dbReference>
<dbReference type="AlphaFoldDB" id="A0A8H4BH45"/>
<comment type="caution">
    <text evidence="2">The sequence shown here is derived from an EMBL/GenBank/DDBJ whole genome shotgun (WGS) entry which is preliminary data.</text>
</comment>
<keyword evidence="1" id="KW-0732">Signal</keyword>
<proteinExistence type="predicted"/>
<reference evidence="2 3" key="1">
    <citation type="submission" date="2019-09" db="EMBL/GenBank/DDBJ databases">
        <authorList>
            <consortium name="DOE Joint Genome Institute"/>
            <person name="Mondo S.J."/>
            <person name="Navarro-Mendoza M.I."/>
            <person name="Perez-Arques C."/>
            <person name="Panchal S."/>
            <person name="Nicolas F.E."/>
            <person name="Ganguly P."/>
            <person name="Pangilinan J."/>
            <person name="Grigoriev I."/>
            <person name="Heitman J."/>
            <person name="Sanya K."/>
            <person name="Garre V."/>
        </authorList>
    </citation>
    <scope>NUCLEOTIDE SEQUENCE [LARGE SCALE GENOMIC DNA]</scope>
    <source>
        <strain evidence="2 3">MU402</strain>
    </source>
</reference>
<feature type="signal peptide" evidence="1">
    <location>
        <begin position="1"/>
        <end position="19"/>
    </location>
</feature>
<evidence type="ECO:0000313" key="2">
    <source>
        <dbReference type="EMBL" id="KAF1802212.1"/>
    </source>
</evidence>
<sequence length="71" mass="7691">MGITWSTVICSCFLLSLDGYIHDGMLTNPMYASLALMISQPAKGNHLLRGCYSGFKASHPLAPDAMFSHSL</sequence>
<gene>
    <name evidence="2" type="ORF">FB192DRAFT_1104863</name>
</gene>
<dbReference type="Proteomes" id="UP000469890">
    <property type="component" value="Unassembled WGS sequence"/>
</dbReference>
<organism evidence="2 3">
    <name type="scientific">Mucor circinelloides f. lusitanicus</name>
    <name type="common">Mucor racemosus var. lusitanicus</name>
    <dbReference type="NCBI Taxonomy" id="29924"/>
    <lineage>
        <taxon>Eukaryota</taxon>
        <taxon>Fungi</taxon>
        <taxon>Fungi incertae sedis</taxon>
        <taxon>Mucoromycota</taxon>
        <taxon>Mucoromycotina</taxon>
        <taxon>Mucoromycetes</taxon>
        <taxon>Mucorales</taxon>
        <taxon>Mucorineae</taxon>
        <taxon>Mucoraceae</taxon>
        <taxon>Mucor</taxon>
    </lineage>
</organism>
<protein>
    <submittedName>
        <fullName evidence="2">Uncharacterized protein</fullName>
    </submittedName>
</protein>
<feature type="chain" id="PRO_5034425603" evidence="1">
    <location>
        <begin position="20"/>
        <end position="71"/>
    </location>
</feature>
<accession>A0A8H4BH45</accession>
<evidence type="ECO:0000256" key="1">
    <source>
        <dbReference type="SAM" id="SignalP"/>
    </source>
</evidence>
<evidence type="ECO:0000313" key="3">
    <source>
        <dbReference type="Proteomes" id="UP000469890"/>
    </source>
</evidence>